<dbReference type="GO" id="GO:0003700">
    <property type="term" value="F:DNA-binding transcription factor activity"/>
    <property type="evidence" value="ECO:0007669"/>
    <property type="project" value="InterPro"/>
</dbReference>
<reference evidence="5 6" key="1">
    <citation type="journal article" date="2015" name="Genome Announc.">
        <title>Expanding the biotechnology potential of lactobacilli through comparative genomics of 213 strains and associated genera.</title>
        <authorList>
            <person name="Sun Z."/>
            <person name="Harris H.M."/>
            <person name="McCann A."/>
            <person name="Guo C."/>
            <person name="Argimon S."/>
            <person name="Zhang W."/>
            <person name="Yang X."/>
            <person name="Jeffery I.B."/>
            <person name="Cooney J.C."/>
            <person name="Kagawa T.F."/>
            <person name="Liu W."/>
            <person name="Song Y."/>
            <person name="Salvetti E."/>
            <person name="Wrobel A."/>
            <person name="Rasinkangas P."/>
            <person name="Parkhill J."/>
            <person name="Rea M.C."/>
            <person name="O'Sullivan O."/>
            <person name="Ritari J."/>
            <person name="Douillard F.P."/>
            <person name="Paul Ross R."/>
            <person name="Yang R."/>
            <person name="Briner A.E."/>
            <person name="Felis G.E."/>
            <person name="de Vos W.M."/>
            <person name="Barrangou R."/>
            <person name="Klaenhammer T.R."/>
            <person name="Caufield P.W."/>
            <person name="Cui Y."/>
            <person name="Zhang H."/>
            <person name="O'Toole P.W."/>
        </authorList>
    </citation>
    <scope>NUCLEOTIDE SEQUENCE [LARGE SCALE GENOMIC DNA]</scope>
    <source>
        <strain evidence="5 6">DSM 22698</strain>
    </source>
</reference>
<keyword evidence="3" id="KW-0804">Transcription</keyword>
<feature type="domain" description="HTH gntR-type" evidence="4">
    <location>
        <begin position="7"/>
        <end position="75"/>
    </location>
</feature>
<dbReference type="OrthoDB" id="362473at2"/>
<evidence type="ECO:0000313" key="5">
    <source>
        <dbReference type="EMBL" id="KRM86506.1"/>
    </source>
</evidence>
<sequence length="125" mass="14249">MEFNAKIPIYYQIEQYIIREVITGHFDAGAQLPSVRELAPQLAVNVNTVQRAVAELVTTGLIVPQRGKGNFVTTNMEVIVNLRARIVKEQVATLYERLNALKITPSEMEFYLHQYIQEQEATNND</sequence>
<keyword evidence="1" id="KW-0805">Transcription regulation</keyword>
<comment type="caution">
    <text evidence="5">The sequence shown here is derived from an EMBL/GenBank/DDBJ whole genome shotgun (WGS) entry which is preliminary data.</text>
</comment>
<dbReference type="PANTHER" id="PTHR38445:SF9">
    <property type="entry name" value="HTH-TYPE TRANSCRIPTIONAL REPRESSOR YTRA"/>
    <property type="match status" value="1"/>
</dbReference>
<dbReference type="EMBL" id="AYZK01000009">
    <property type="protein sequence ID" value="KRM86506.1"/>
    <property type="molecule type" value="Genomic_DNA"/>
</dbReference>
<keyword evidence="6" id="KW-1185">Reference proteome</keyword>
<dbReference type="PATRIC" id="fig|1423810.4.peg.1985"/>
<evidence type="ECO:0000259" key="4">
    <source>
        <dbReference type="PROSITE" id="PS50949"/>
    </source>
</evidence>
<dbReference type="InterPro" id="IPR000524">
    <property type="entry name" value="Tscrpt_reg_HTH_GntR"/>
</dbReference>
<dbReference type="SMART" id="SM00345">
    <property type="entry name" value="HTH_GNTR"/>
    <property type="match status" value="1"/>
</dbReference>
<dbReference type="Pfam" id="PF00392">
    <property type="entry name" value="GntR"/>
    <property type="match status" value="1"/>
</dbReference>
<dbReference type="InterPro" id="IPR036390">
    <property type="entry name" value="WH_DNA-bd_sf"/>
</dbReference>
<dbReference type="Gene3D" id="1.10.10.10">
    <property type="entry name" value="Winged helix-like DNA-binding domain superfamily/Winged helix DNA-binding domain"/>
    <property type="match status" value="1"/>
</dbReference>
<protein>
    <recommendedName>
        <fullName evidence="4">HTH gntR-type domain-containing protein</fullName>
    </recommendedName>
</protein>
<keyword evidence="2" id="KW-0238">DNA-binding</keyword>
<dbReference type="GO" id="GO:0003677">
    <property type="term" value="F:DNA binding"/>
    <property type="evidence" value="ECO:0007669"/>
    <property type="project" value="UniProtKB-KW"/>
</dbReference>
<evidence type="ECO:0000256" key="3">
    <source>
        <dbReference type="ARBA" id="ARBA00023163"/>
    </source>
</evidence>
<accession>A0A0R2C5A3</accession>
<dbReference type="RefSeq" id="WP_054750647.1">
    <property type="nucleotide sequence ID" value="NZ_AYZK01000009.1"/>
</dbReference>
<dbReference type="AlphaFoldDB" id="A0A0R2C5A3"/>
<dbReference type="PROSITE" id="PS50949">
    <property type="entry name" value="HTH_GNTR"/>
    <property type="match status" value="1"/>
</dbReference>
<dbReference type="SUPFAM" id="SSF46785">
    <property type="entry name" value="Winged helix' DNA-binding domain"/>
    <property type="match status" value="1"/>
</dbReference>
<gene>
    <name evidence="5" type="ORF">FD19_GL001936</name>
</gene>
<dbReference type="Proteomes" id="UP000051789">
    <property type="component" value="Unassembled WGS sequence"/>
</dbReference>
<dbReference type="InterPro" id="IPR036388">
    <property type="entry name" value="WH-like_DNA-bd_sf"/>
</dbReference>
<evidence type="ECO:0000256" key="2">
    <source>
        <dbReference type="ARBA" id="ARBA00023125"/>
    </source>
</evidence>
<evidence type="ECO:0000256" key="1">
    <source>
        <dbReference type="ARBA" id="ARBA00023015"/>
    </source>
</evidence>
<evidence type="ECO:0000313" key="6">
    <source>
        <dbReference type="Proteomes" id="UP000051789"/>
    </source>
</evidence>
<dbReference type="STRING" id="1423810.FD19_GL001936"/>
<organism evidence="5 6">
    <name type="scientific">Lacticaseibacillus thailandensis DSM 22698 = JCM 13996</name>
    <dbReference type="NCBI Taxonomy" id="1423810"/>
    <lineage>
        <taxon>Bacteria</taxon>
        <taxon>Bacillati</taxon>
        <taxon>Bacillota</taxon>
        <taxon>Bacilli</taxon>
        <taxon>Lactobacillales</taxon>
        <taxon>Lactobacillaceae</taxon>
        <taxon>Lacticaseibacillus</taxon>
    </lineage>
</organism>
<dbReference type="CDD" id="cd07377">
    <property type="entry name" value="WHTH_GntR"/>
    <property type="match status" value="1"/>
</dbReference>
<dbReference type="PANTHER" id="PTHR38445">
    <property type="entry name" value="HTH-TYPE TRANSCRIPTIONAL REPRESSOR YTRA"/>
    <property type="match status" value="1"/>
</dbReference>
<proteinExistence type="predicted"/>
<name>A0A0R2C5A3_9LACO</name>